<dbReference type="Pfam" id="PF14884">
    <property type="entry name" value="EFF-AFF"/>
    <property type="match status" value="1"/>
</dbReference>
<sequence>MRPLWRRTPHILLLFFWLQFPKTEARFRRHSRVFDELPHCSSQNVMEGEIRSYDDFKDRTKILSATQLQMTLRDTACLTMKASNHSTRTILHSIEFLRLEQHHPVIATYNFGIPKVRASCVCDCPGADTHCVLDEYNYKNCTSGAVCYRTYHPHQNGIGCLGNKNSEVCCKVSIDPYMDWQYTAVQIGQPDTILVLRYRIFEQSRGGRWKKAEDGENDKTIRVSMNKGAERIELSRHLVEISVAGSRPAREVVPGVYFVRDGTDELRGGVALNRVDESTLDKLGWFRREESGKWDIRKGTMLLKEALHLNIQDCKQQNYTWSLNAEQYVDASKNRGYYLGNPLTDDPWINTATYSGRVVRVDHAEGTAVTMSLATSQKPSVLRHPSQFLSFDGMIKLDRESNRYLNLTFQEAKGTMIGKIFRLEGERDEEMTFSVQTDSTMLRDRVFIITVPSEIDDRRWVCLHPAGDANGKQCKWLEYNATAPARYNVPHPWQSAQGDCRGCNERSIEAVWAAMDPRAWFDGINSSTELFTMLLEVGIGIALVIALIFLVTKVLCPLCRCMLFIAKPSKIGSK</sequence>
<feature type="chain" id="PRO_5041249732" evidence="2">
    <location>
        <begin position="26"/>
        <end position="574"/>
    </location>
</feature>
<protein>
    <submittedName>
        <fullName evidence="3">Uncharacterized protein</fullName>
    </submittedName>
</protein>
<dbReference type="InterPro" id="IPR043076">
    <property type="entry name" value="Fusogen_EFF/AFF_dom3"/>
</dbReference>
<evidence type="ECO:0000313" key="4">
    <source>
        <dbReference type="Proteomes" id="UP001177023"/>
    </source>
</evidence>
<keyword evidence="1" id="KW-1133">Transmembrane helix</keyword>
<keyword evidence="1" id="KW-0812">Transmembrane</keyword>
<dbReference type="GO" id="GO:0000768">
    <property type="term" value="P:syncytium formation by plasma membrane fusion"/>
    <property type="evidence" value="ECO:0007669"/>
    <property type="project" value="TreeGrafter"/>
</dbReference>
<dbReference type="EMBL" id="CATQJA010002706">
    <property type="protein sequence ID" value="CAJ0585798.1"/>
    <property type="molecule type" value="Genomic_DNA"/>
</dbReference>
<evidence type="ECO:0000256" key="2">
    <source>
        <dbReference type="SAM" id="SignalP"/>
    </source>
</evidence>
<evidence type="ECO:0000313" key="3">
    <source>
        <dbReference type="EMBL" id="CAJ0585798.1"/>
    </source>
</evidence>
<feature type="signal peptide" evidence="2">
    <location>
        <begin position="1"/>
        <end position="25"/>
    </location>
</feature>
<keyword evidence="1" id="KW-0472">Membrane</keyword>
<dbReference type="AlphaFoldDB" id="A0AA36GEV9"/>
<feature type="transmembrane region" description="Helical" evidence="1">
    <location>
        <begin position="530"/>
        <end position="552"/>
    </location>
</feature>
<gene>
    <name evidence="3" type="ORF">MSPICULIGERA_LOCUS23808</name>
</gene>
<dbReference type="GO" id="GO:0044291">
    <property type="term" value="C:cell-cell contact zone"/>
    <property type="evidence" value="ECO:0007669"/>
    <property type="project" value="TreeGrafter"/>
</dbReference>
<proteinExistence type="predicted"/>
<keyword evidence="4" id="KW-1185">Reference proteome</keyword>
<accession>A0AA36GEV9</accession>
<dbReference type="Gene3D" id="2.60.98.60">
    <property type="entry name" value="Cell-cell fusogen EFF/AFF, domain 1"/>
    <property type="match status" value="2"/>
</dbReference>
<feature type="non-terminal residue" evidence="3">
    <location>
        <position position="574"/>
    </location>
</feature>
<organism evidence="3 4">
    <name type="scientific">Mesorhabditis spiculigera</name>
    <dbReference type="NCBI Taxonomy" id="96644"/>
    <lineage>
        <taxon>Eukaryota</taxon>
        <taxon>Metazoa</taxon>
        <taxon>Ecdysozoa</taxon>
        <taxon>Nematoda</taxon>
        <taxon>Chromadorea</taxon>
        <taxon>Rhabditida</taxon>
        <taxon>Rhabditina</taxon>
        <taxon>Rhabditomorpha</taxon>
        <taxon>Rhabditoidea</taxon>
        <taxon>Rhabditidae</taxon>
        <taxon>Mesorhabditinae</taxon>
        <taxon>Mesorhabditis</taxon>
    </lineage>
</organism>
<name>A0AA36GEV9_9BILA</name>
<comment type="caution">
    <text evidence="3">The sequence shown here is derived from an EMBL/GenBank/DDBJ whole genome shotgun (WGS) entry which is preliminary data.</text>
</comment>
<evidence type="ECO:0000256" key="1">
    <source>
        <dbReference type="SAM" id="Phobius"/>
    </source>
</evidence>
<dbReference type="PANTHER" id="PTHR37415:SF1">
    <property type="entry name" value="CELL FUSION PROTEIN AFF-1"/>
    <property type="match status" value="1"/>
</dbReference>
<dbReference type="InterPro" id="IPR029213">
    <property type="entry name" value="Fusogen_EFF/AFF"/>
</dbReference>
<dbReference type="PANTHER" id="PTHR37415">
    <property type="entry name" value="EFF-1A"/>
    <property type="match status" value="1"/>
</dbReference>
<keyword evidence="2" id="KW-0732">Signal</keyword>
<dbReference type="Gene3D" id="2.60.40.3980">
    <property type="entry name" value="Cell-cell fusogen EFF/AFF, domain 3"/>
    <property type="match status" value="1"/>
</dbReference>
<reference evidence="3" key="1">
    <citation type="submission" date="2023-06" db="EMBL/GenBank/DDBJ databases">
        <authorList>
            <person name="Delattre M."/>
        </authorList>
    </citation>
    <scope>NUCLEOTIDE SEQUENCE</scope>
    <source>
        <strain evidence="3">AF72</strain>
    </source>
</reference>
<dbReference type="Proteomes" id="UP001177023">
    <property type="component" value="Unassembled WGS sequence"/>
</dbReference>